<gene>
    <name evidence="17" type="primary">phoB</name>
    <name evidence="17" type="ORF">CVT23_18865</name>
</gene>
<evidence type="ECO:0000256" key="8">
    <source>
        <dbReference type="ARBA" id="ARBA00023015"/>
    </source>
</evidence>
<feature type="DNA-binding region" description="OmpR/PhoB-type" evidence="14">
    <location>
        <begin position="129"/>
        <end position="227"/>
    </location>
</feature>
<dbReference type="CDD" id="cd17574">
    <property type="entry name" value="REC_OmpR"/>
    <property type="match status" value="1"/>
</dbReference>
<evidence type="ECO:0000256" key="6">
    <source>
        <dbReference type="ARBA" id="ARBA00022592"/>
    </source>
</evidence>
<dbReference type="PROSITE" id="PS50110">
    <property type="entry name" value="RESPONSE_REGULATORY"/>
    <property type="match status" value="1"/>
</dbReference>
<keyword evidence="18" id="KW-1185">Reference proteome</keyword>
<dbReference type="Proteomes" id="UP000229498">
    <property type="component" value="Unassembled WGS sequence"/>
</dbReference>
<reference evidence="17 18" key="1">
    <citation type="submission" date="2017-11" db="EMBL/GenBank/DDBJ databases">
        <title>Draft genome sequence of Rhizobiales bacterium SY3-13.</title>
        <authorList>
            <person name="Sun C."/>
        </authorList>
    </citation>
    <scope>NUCLEOTIDE SEQUENCE [LARGE SCALE GENOMIC DNA]</scope>
    <source>
        <strain evidence="17 18">SY3-13</strain>
    </source>
</reference>
<keyword evidence="3" id="KW-0813">Transport</keyword>
<dbReference type="Gene3D" id="6.10.250.690">
    <property type="match status" value="1"/>
</dbReference>
<dbReference type="FunFam" id="3.40.50.2300:FF:000001">
    <property type="entry name" value="DNA-binding response regulator PhoB"/>
    <property type="match status" value="1"/>
</dbReference>
<keyword evidence="6" id="KW-0592">Phosphate transport</keyword>
<dbReference type="PANTHER" id="PTHR48111:SF40">
    <property type="entry name" value="PHOSPHATE REGULON TRANSCRIPTIONAL REGULATORY PROTEIN PHOB"/>
    <property type="match status" value="1"/>
</dbReference>
<keyword evidence="8" id="KW-0805">Transcription regulation</keyword>
<dbReference type="Pfam" id="PF00486">
    <property type="entry name" value="Trans_reg_C"/>
    <property type="match status" value="1"/>
</dbReference>
<dbReference type="SMART" id="SM00862">
    <property type="entry name" value="Trans_reg_C"/>
    <property type="match status" value="1"/>
</dbReference>
<evidence type="ECO:0000256" key="9">
    <source>
        <dbReference type="ARBA" id="ARBA00023125"/>
    </source>
</evidence>
<keyword evidence="7" id="KW-0902">Two-component regulatory system</keyword>
<dbReference type="AlphaFoldDB" id="A0A2M9FXB8"/>
<sequence>MNPYVLIAEDEESLVELLEYNLRAAGFRVDTVLDGGEVMNRLDEELPDILLLDWMLPNVSGLEVCRQIRRKVEFRNLPVVMLTARGAEEDRIRGLDAGADDYVPKPFSINELIARLRAVLRRVRPILADQRIVHGSIELDLTAHKVMREGEAVHLGPTEFRLLRHFMEHPGRVLSRAQLLDAVWGRDAEVEERTVDVHIRRLRKAVNAGDAPDVIRTVRSAGYAFEPPRAEG</sequence>
<dbReference type="EMBL" id="PHIG01000048">
    <property type="protein sequence ID" value="PJK28097.1"/>
    <property type="molecule type" value="Genomic_DNA"/>
</dbReference>
<accession>A0A2M9FXB8</accession>
<evidence type="ECO:0000256" key="5">
    <source>
        <dbReference type="ARBA" id="ARBA00022553"/>
    </source>
</evidence>
<feature type="domain" description="Response regulatory" evidence="15">
    <location>
        <begin position="4"/>
        <end position="120"/>
    </location>
</feature>
<dbReference type="OrthoDB" id="9802426at2"/>
<evidence type="ECO:0000313" key="17">
    <source>
        <dbReference type="EMBL" id="PJK28097.1"/>
    </source>
</evidence>
<dbReference type="GO" id="GO:0000156">
    <property type="term" value="F:phosphorelay response regulator activity"/>
    <property type="evidence" value="ECO:0007669"/>
    <property type="project" value="InterPro"/>
</dbReference>
<organism evidence="17 18">
    <name type="scientific">Minwuia thermotolerans</name>
    <dbReference type="NCBI Taxonomy" id="2056226"/>
    <lineage>
        <taxon>Bacteria</taxon>
        <taxon>Pseudomonadati</taxon>
        <taxon>Pseudomonadota</taxon>
        <taxon>Alphaproteobacteria</taxon>
        <taxon>Minwuiales</taxon>
        <taxon>Minwuiaceae</taxon>
        <taxon>Minwuia</taxon>
    </lineage>
</organism>
<feature type="modified residue" description="4-aspartylphosphate" evidence="13">
    <location>
        <position position="53"/>
    </location>
</feature>
<dbReference type="NCBIfam" id="TIGR02154">
    <property type="entry name" value="PhoB"/>
    <property type="match status" value="1"/>
</dbReference>
<dbReference type="Gene3D" id="1.10.10.10">
    <property type="entry name" value="Winged helix-like DNA-binding domain superfamily/Winged helix DNA-binding domain"/>
    <property type="match status" value="1"/>
</dbReference>
<dbReference type="RefSeq" id="WP_109792922.1">
    <property type="nucleotide sequence ID" value="NZ_PHIG01000048.1"/>
</dbReference>
<name>A0A2M9FXB8_9PROT</name>
<keyword evidence="9 14" id="KW-0238">DNA-binding</keyword>
<dbReference type="GO" id="GO:0006355">
    <property type="term" value="P:regulation of DNA-templated transcription"/>
    <property type="evidence" value="ECO:0007669"/>
    <property type="project" value="InterPro"/>
</dbReference>
<dbReference type="CDD" id="cd00383">
    <property type="entry name" value="trans_reg_C"/>
    <property type="match status" value="1"/>
</dbReference>
<comment type="caution">
    <text evidence="17">The sequence shown here is derived from an EMBL/GenBank/DDBJ whole genome shotgun (WGS) entry which is preliminary data.</text>
</comment>
<dbReference type="InterPro" id="IPR001789">
    <property type="entry name" value="Sig_transdc_resp-reg_receiver"/>
</dbReference>
<evidence type="ECO:0000256" key="11">
    <source>
        <dbReference type="ARBA" id="ARBA00023163"/>
    </source>
</evidence>
<keyword evidence="4" id="KW-0963">Cytoplasm</keyword>
<dbReference type="Pfam" id="PF00072">
    <property type="entry name" value="Response_reg"/>
    <property type="match status" value="1"/>
</dbReference>
<evidence type="ECO:0000259" key="16">
    <source>
        <dbReference type="PROSITE" id="PS51755"/>
    </source>
</evidence>
<dbReference type="SUPFAM" id="SSF46894">
    <property type="entry name" value="C-terminal effector domain of the bipartite response regulators"/>
    <property type="match status" value="1"/>
</dbReference>
<dbReference type="PANTHER" id="PTHR48111">
    <property type="entry name" value="REGULATOR OF RPOS"/>
    <property type="match status" value="1"/>
</dbReference>
<dbReference type="PROSITE" id="PS51755">
    <property type="entry name" value="OMPR_PHOB"/>
    <property type="match status" value="1"/>
</dbReference>
<keyword evidence="11" id="KW-0804">Transcription</keyword>
<evidence type="ECO:0000313" key="18">
    <source>
        <dbReference type="Proteomes" id="UP000229498"/>
    </source>
</evidence>
<evidence type="ECO:0000256" key="10">
    <source>
        <dbReference type="ARBA" id="ARBA00023159"/>
    </source>
</evidence>
<dbReference type="InterPro" id="IPR011879">
    <property type="entry name" value="Sig_transdc_resp-reg_PhoB"/>
</dbReference>
<dbReference type="InterPro" id="IPR016032">
    <property type="entry name" value="Sig_transdc_resp-reg_C-effctor"/>
</dbReference>
<dbReference type="GO" id="GO:0032993">
    <property type="term" value="C:protein-DNA complex"/>
    <property type="evidence" value="ECO:0007669"/>
    <property type="project" value="TreeGrafter"/>
</dbReference>
<evidence type="ECO:0000256" key="13">
    <source>
        <dbReference type="PROSITE-ProRule" id="PRU00169"/>
    </source>
</evidence>
<evidence type="ECO:0000256" key="7">
    <source>
        <dbReference type="ARBA" id="ARBA00023012"/>
    </source>
</evidence>
<evidence type="ECO:0000256" key="3">
    <source>
        <dbReference type="ARBA" id="ARBA00022448"/>
    </source>
</evidence>
<comment type="subcellular location">
    <subcellularLocation>
        <location evidence="1">Cytoplasm</location>
    </subcellularLocation>
</comment>
<dbReference type="GO" id="GO:0006817">
    <property type="term" value="P:phosphate ion transport"/>
    <property type="evidence" value="ECO:0007669"/>
    <property type="project" value="UniProtKB-KW"/>
</dbReference>
<dbReference type="SMART" id="SM00448">
    <property type="entry name" value="REC"/>
    <property type="match status" value="1"/>
</dbReference>
<dbReference type="InterPro" id="IPR001867">
    <property type="entry name" value="OmpR/PhoB-type_DNA-bd"/>
</dbReference>
<dbReference type="InterPro" id="IPR011006">
    <property type="entry name" value="CheY-like_superfamily"/>
</dbReference>
<dbReference type="SUPFAM" id="SSF52172">
    <property type="entry name" value="CheY-like"/>
    <property type="match status" value="1"/>
</dbReference>
<evidence type="ECO:0000256" key="2">
    <source>
        <dbReference type="ARBA" id="ARBA00013332"/>
    </source>
</evidence>
<keyword evidence="5 13" id="KW-0597">Phosphoprotein</keyword>
<evidence type="ECO:0000256" key="14">
    <source>
        <dbReference type="PROSITE-ProRule" id="PRU01091"/>
    </source>
</evidence>
<dbReference type="InterPro" id="IPR039420">
    <property type="entry name" value="WalR-like"/>
</dbReference>
<evidence type="ECO:0000256" key="4">
    <source>
        <dbReference type="ARBA" id="ARBA00022490"/>
    </source>
</evidence>
<dbReference type="InterPro" id="IPR036388">
    <property type="entry name" value="WH-like_DNA-bd_sf"/>
</dbReference>
<evidence type="ECO:0000256" key="12">
    <source>
        <dbReference type="ARBA" id="ARBA00024735"/>
    </source>
</evidence>
<evidence type="ECO:0000256" key="1">
    <source>
        <dbReference type="ARBA" id="ARBA00004496"/>
    </source>
</evidence>
<dbReference type="Gene3D" id="3.40.50.2300">
    <property type="match status" value="1"/>
</dbReference>
<comment type="function">
    <text evidence="12">This protein is a positive regulator for the phosphate regulon. Transcription of this operon is positively regulated by PhoB and PhoR when phosphate is limited.</text>
</comment>
<evidence type="ECO:0000259" key="15">
    <source>
        <dbReference type="PROSITE" id="PS50110"/>
    </source>
</evidence>
<dbReference type="GO" id="GO:0000976">
    <property type="term" value="F:transcription cis-regulatory region binding"/>
    <property type="evidence" value="ECO:0007669"/>
    <property type="project" value="TreeGrafter"/>
</dbReference>
<protein>
    <recommendedName>
        <fullName evidence="2">Phosphate regulon transcriptional regulatory protein PhoB</fullName>
    </recommendedName>
</protein>
<keyword evidence="10" id="KW-0010">Activator</keyword>
<dbReference type="GO" id="GO:0005829">
    <property type="term" value="C:cytosol"/>
    <property type="evidence" value="ECO:0007669"/>
    <property type="project" value="TreeGrafter"/>
</dbReference>
<proteinExistence type="predicted"/>
<feature type="domain" description="OmpR/PhoB-type" evidence="16">
    <location>
        <begin position="129"/>
        <end position="227"/>
    </location>
</feature>